<organism evidence="2">
    <name type="scientific">Setaria italica</name>
    <name type="common">Foxtail millet</name>
    <name type="synonym">Panicum italicum</name>
    <dbReference type="NCBI Taxonomy" id="4555"/>
    <lineage>
        <taxon>Eukaryota</taxon>
        <taxon>Viridiplantae</taxon>
        <taxon>Streptophyta</taxon>
        <taxon>Embryophyta</taxon>
        <taxon>Tracheophyta</taxon>
        <taxon>Spermatophyta</taxon>
        <taxon>Magnoliopsida</taxon>
        <taxon>Liliopsida</taxon>
        <taxon>Poales</taxon>
        <taxon>Poaceae</taxon>
        <taxon>PACMAD clade</taxon>
        <taxon>Panicoideae</taxon>
        <taxon>Panicodae</taxon>
        <taxon>Paniceae</taxon>
        <taxon>Cenchrinae</taxon>
        <taxon>Setaria</taxon>
    </lineage>
</organism>
<sequence>MLLSSPVVVSPPPLRVSPSPQQLQPRPVGLLLRIEVPPGRGRFAGTSGPVDASPSPASSLARSLLITSTPPSSTSTLAASFLTPERSALNTCASGVSFQSTVPTAAASISPPSPLACPARRRHFPLLLLRLPPPSDPRLLPPPPSHLFLAQPPPPPPPLDLRLPAPWSTPPASHCRGWPHPAQRACPLGRLPLIRAAGGAATAAATVLRVHCRRWCGVRRGLQAPPPQSALVQMV</sequence>
<reference evidence="2" key="1">
    <citation type="journal article" date="2012" name="Nat. Biotechnol.">
        <title>Reference genome sequence of the model plant Setaria.</title>
        <authorList>
            <person name="Bennetzen J.L."/>
            <person name="Schmutz J."/>
            <person name="Wang H."/>
            <person name="Percifield R."/>
            <person name="Hawkins J."/>
            <person name="Pontaroli A.C."/>
            <person name="Estep M."/>
            <person name="Feng L."/>
            <person name="Vaughn J.N."/>
            <person name="Grimwood J."/>
            <person name="Jenkins J."/>
            <person name="Barry K."/>
            <person name="Lindquist E."/>
            <person name="Hellsten U."/>
            <person name="Deshpande S."/>
            <person name="Wang X."/>
            <person name="Wu X."/>
            <person name="Mitros T."/>
            <person name="Triplett J."/>
            <person name="Yang X."/>
            <person name="Ye C.Y."/>
            <person name="Mauro-Herrera M."/>
            <person name="Wang L."/>
            <person name="Li P."/>
            <person name="Sharma M."/>
            <person name="Sharma R."/>
            <person name="Ronald P.C."/>
            <person name="Panaud O."/>
            <person name="Kellogg E.A."/>
            <person name="Brutnell T.P."/>
            <person name="Doust A.N."/>
            <person name="Tuskan G.A."/>
            <person name="Rokhsar D."/>
            <person name="Devos K.M."/>
        </authorList>
    </citation>
    <scope>NUCLEOTIDE SEQUENCE [LARGE SCALE GENOMIC DNA]</scope>
    <source>
        <strain evidence="2">Yugu1</strain>
    </source>
</reference>
<proteinExistence type="predicted"/>
<name>A0A368RGR9_SETIT</name>
<gene>
    <name evidence="2" type="ORF">SETIT_6G011300v2</name>
</gene>
<protein>
    <submittedName>
        <fullName evidence="2">Uncharacterized protein</fullName>
    </submittedName>
</protein>
<accession>A0A368RGR9</accession>
<evidence type="ECO:0000256" key="1">
    <source>
        <dbReference type="SAM" id="MobiDB-lite"/>
    </source>
</evidence>
<reference evidence="2" key="2">
    <citation type="submission" date="2015-07" db="EMBL/GenBank/DDBJ databases">
        <authorList>
            <person name="Noorani M."/>
        </authorList>
    </citation>
    <scope>NUCLEOTIDE SEQUENCE</scope>
    <source>
        <strain evidence="2">Yugu1</strain>
    </source>
</reference>
<feature type="region of interest" description="Disordered" evidence="1">
    <location>
        <begin position="1"/>
        <end position="22"/>
    </location>
</feature>
<evidence type="ECO:0000313" key="2">
    <source>
        <dbReference type="EMBL" id="RCV29409.1"/>
    </source>
</evidence>
<dbReference type="EMBL" id="CM003533">
    <property type="protein sequence ID" value="RCV29409.1"/>
    <property type="molecule type" value="Genomic_DNA"/>
</dbReference>
<dbReference type="AlphaFoldDB" id="A0A368RGR9"/>